<dbReference type="VEuPathDB" id="FungiDB:FUN_003073"/>
<reference evidence="1 2" key="1">
    <citation type="submission" date="2015-10" db="EMBL/GenBank/DDBJ databases">
        <title>Genome analyses suggest a sexual origin of heterokaryosis in a supposedly ancient asexual fungus.</title>
        <authorList>
            <person name="Ropars J."/>
            <person name="Sedzielewska K."/>
            <person name="Noel J."/>
            <person name="Charron P."/>
            <person name="Farinelli L."/>
            <person name="Marton T."/>
            <person name="Kruger M."/>
            <person name="Pelin A."/>
            <person name="Brachmann A."/>
            <person name="Corradi N."/>
        </authorList>
    </citation>
    <scope>NUCLEOTIDE SEQUENCE [LARGE SCALE GENOMIC DNA]</scope>
    <source>
        <strain evidence="1 2">A4</strain>
    </source>
</reference>
<sequence>MEDLILKLQIESLVEFGKKIYEPIIDFLVKSKKQPQILHNNGNISRLLPERKAHKMPDTVLHWSQSLKAIKSDPYDFFSTQIWETITILQDDDFENFVNGLVSGIDNALNLLEIWECKNQKELNDFGLHMALDNPLFKEEFINFAYSLNLPIYKFPLLYEFVKFHIYYGAGTLYSKIKL</sequence>
<organism evidence="1 2">
    <name type="scientific">Rhizophagus irregularis</name>
    <dbReference type="NCBI Taxonomy" id="588596"/>
    <lineage>
        <taxon>Eukaryota</taxon>
        <taxon>Fungi</taxon>
        <taxon>Fungi incertae sedis</taxon>
        <taxon>Mucoromycota</taxon>
        <taxon>Glomeromycotina</taxon>
        <taxon>Glomeromycetes</taxon>
        <taxon>Glomerales</taxon>
        <taxon>Glomeraceae</taxon>
        <taxon>Rhizophagus</taxon>
    </lineage>
</organism>
<proteinExistence type="predicted"/>
<accession>A0A2I1HQS9</accession>
<gene>
    <name evidence="1" type="ORF">RhiirA4_485744</name>
</gene>
<dbReference type="Proteomes" id="UP000234323">
    <property type="component" value="Unassembled WGS sequence"/>
</dbReference>
<name>A0A2I1HQS9_9GLOM</name>
<evidence type="ECO:0000313" key="1">
    <source>
        <dbReference type="EMBL" id="PKY61153.1"/>
    </source>
</evidence>
<evidence type="ECO:0000313" key="2">
    <source>
        <dbReference type="Proteomes" id="UP000234323"/>
    </source>
</evidence>
<keyword evidence="2" id="KW-1185">Reference proteome</keyword>
<protein>
    <submittedName>
        <fullName evidence="1">Uncharacterized protein</fullName>
    </submittedName>
</protein>
<dbReference type="AlphaFoldDB" id="A0A2I1HQS9"/>
<comment type="caution">
    <text evidence="1">The sequence shown here is derived from an EMBL/GenBank/DDBJ whole genome shotgun (WGS) entry which is preliminary data.</text>
</comment>
<dbReference type="EMBL" id="LLXI01004996">
    <property type="protein sequence ID" value="PKY61153.1"/>
    <property type="molecule type" value="Genomic_DNA"/>
</dbReference>